<name>A0A383AG46_9ZZZZ</name>
<evidence type="ECO:0000259" key="1">
    <source>
        <dbReference type="Pfam" id="PF00308"/>
    </source>
</evidence>
<gene>
    <name evidence="3" type="ORF">METZ01_LOCUS458912</name>
</gene>
<proteinExistence type="predicted"/>
<dbReference type="InterPro" id="IPR038454">
    <property type="entry name" value="DnaA_N_sf"/>
</dbReference>
<evidence type="ECO:0000313" key="3">
    <source>
        <dbReference type="EMBL" id="SVE06058.1"/>
    </source>
</evidence>
<sequence>MTETLSKEASSAVLALEENLLDWNEVLKNFKTTFGNDIYESWIRNINLKREFNHYVVLSTPTRFMRDWIVSRYADKILDIIKTFKQSIQRIEFLIEEREEKSFKQDPQGNSKISFIENSVLTYNRFNLNNSFNNFMVGESNELAYTAARKVSVQSAHYNPLFIYSGVGM</sequence>
<organism evidence="3">
    <name type="scientific">marine metagenome</name>
    <dbReference type="NCBI Taxonomy" id="408172"/>
    <lineage>
        <taxon>unclassified sequences</taxon>
        <taxon>metagenomes</taxon>
        <taxon>ecological metagenomes</taxon>
    </lineage>
</organism>
<dbReference type="Gene3D" id="3.30.300.180">
    <property type="match status" value="1"/>
</dbReference>
<dbReference type="Pfam" id="PF00308">
    <property type="entry name" value="Bac_DnaA"/>
    <property type="match status" value="1"/>
</dbReference>
<evidence type="ECO:0000259" key="2">
    <source>
        <dbReference type="Pfam" id="PF11638"/>
    </source>
</evidence>
<protein>
    <recommendedName>
        <fullName evidence="4">DnaA N-terminal domain-containing protein</fullName>
    </recommendedName>
</protein>
<accession>A0A383AG46</accession>
<reference evidence="3" key="1">
    <citation type="submission" date="2018-05" db="EMBL/GenBank/DDBJ databases">
        <authorList>
            <person name="Lanie J.A."/>
            <person name="Ng W.-L."/>
            <person name="Kazmierczak K.M."/>
            <person name="Andrzejewski T.M."/>
            <person name="Davidsen T.M."/>
            <person name="Wayne K.J."/>
            <person name="Tettelin H."/>
            <person name="Glass J.I."/>
            <person name="Rusch D."/>
            <person name="Podicherti R."/>
            <person name="Tsui H.-C.T."/>
            <person name="Winkler M.E."/>
        </authorList>
    </citation>
    <scope>NUCLEOTIDE SEQUENCE</scope>
</reference>
<dbReference type="Pfam" id="PF11638">
    <property type="entry name" value="DnaA_N"/>
    <property type="match status" value="1"/>
</dbReference>
<dbReference type="AlphaFoldDB" id="A0A383AG46"/>
<dbReference type="EMBL" id="UINC01191418">
    <property type="protein sequence ID" value="SVE06058.1"/>
    <property type="molecule type" value="Genomic_DNA"/>
</dbReference>
<dbReference type="InterPro" id="IPR013317">
    <property type="entry name" value="DnaA_dom"/>
</dbReference>
<dbReference type="InterPro" id="IPR024633">
    <property type="entry name" value="DnaA_N_dom"/>
</dbReference>
<feature type="domain" description="Chromosomal replication initiator protein DnaA ATPAse" evidence="1">
    <location>
        <begin position="128"/>
        <end position="169"/>
    </location>
</feature>
<dbReference type="InterPro" id="IPR027417">
    <property type="entry name" value="P-loop_NTPase"/>
</dbReference>
<feature type="non-terminal residue" evidence="3">
    <location>
        <position position="169"/>
    </location>
</feature>
<dbReference type="Gene3D" id="3.40.50.300">
    <property type="entry name" value="P-loop containing nucleotide triphosphate hydrolases"/>
    <property type="match status" value="1"/>
</dbReference>
<feature type="domain" description="DnaA N-terminal" evidence="2">
    <location>
        <begin position="23"/>
        <end position="82"/>
    </location>
</feature>
<evidence type="ECO:0008006" key="4">
    <source>
        <dbReference type="Google" id="ProtNLM"/>
    </source>
</evidence>